<reference evidence="9" key="2">
    <citation type="submission" date="2020-11" db="EMBL/GenBank/DDBJ databases">
        <authorList>
            <consortium name="DOE Joint Genome Institute"/>
            <person name="Kuo A."/>
            <person name="Miyauchi S."/>
            <person name="Kiss E."/>
            <person name="Drula E."/>
            <person name="Kohler A."/>
            <person name="Sanchez-Garcia M."/>
            <person name="Andreopoulos B."/>
            <person name="Barry K.W."/>
            <person name="Bonito G."/>
            <person name="Buee M."/>
            <person name="Carver A."/>
            <person name="Chen C."/>
            <person name="Cichocki N."/>
            <person name="Clum A."/>
            <person name="Culley D."/>
            <person name="Crous P.W."/>
            <person name="Fauchery L."/>
            <person name="Girlanda M."/>
            <person name="Hayes R."/>
            <person name="Keri Z."/>
            <person name="Labutti K."/>
            <person name="Lipzen A."/>
            <person name="Lombard V."/>
            <person name="Magnuson J."/>
            <person name="Maillard F."/>
            <person name="Morin E."/>
            <person name="Murat C."/>
            <person name="Nolan M."/>
            <person name="Ohm R."/>
            <person name="Pangilinan J."/>
            <person name="Pereira M."/>
            <person name="Perotto S."/>
            <person name="Peter M."/>
            <person name="Riley R."/>
            <person name="Sitrit Y."/>
            <person name="Stielow B."/>
            <person name="Szollosi G."/>
            <person name="Zifcakova L."/>
            <person name="Stursova M."/>
            <person name="Spatafora J.W."/>
            <person name="Tedersoo L."/>
            <person name="Vaario L.-M."/>
            <person name="Yamada A."/>
            <person name="Yan M."/>
            <person name="Wang P."/>
            <person name="Xu J."/>
            <person name="Bruns T."/>
            <person name="Baldrian P."/>
            <person name="Vilgalys R."/>
            <person name="Henrissat B."/>
            <person name="Grigoriev I.V."/>
            <person name="Hibbett D."/>
            <person name="Nagy L.G."/>
            <person name="Martin F.M."/>
        </authorList>
    </citation>
    <scope>NUCLEOTIDE SEQUENCE</scope>
    <source>
        <strain evidence="9">UH-Tt-Lm1</strain>
    </source>
</reference>
<evidence type="ECO:0000256" key="7">
    <source>
        <dbReference type="SAM" id="MobiDB-lite"/>
    </source>
</evidence>
<proteinExistence type="predicted"/>
<dbReference type="SUPFAM" id="SSF82199">
    <property type="entry name" value="SET domain"/>
    <property type="match status" value="1"/>
</dbReference>
<dbReference type="PANTHER" id="PTHR46402">
    <property type="entry name" value="SET AND MYND DOMAIN-CONTAINING PROTEIN 5"/>
    <property type="match status" value="1"/>
</dbReference>
<evidence type="ECO:0000313" key="9">
    <source>
        <dbReference type="EMBL" id="KAF9777558.1"/>
    </source>
</evidence>
<dbReference type="Gene3D" id="2.170.270.10">
    <property type="entry name" value="SET domain"/>
    <property type="match status" value="1"/>
</dbReference>
<evidence type="ECO:0000256" key="1">
    <source>
        <dbReference type="ARBA" id="ARBA00022603"/>
    </source>
</evidence>
<keyword evidence="10" id="KW-1185">Reference proteome</keyword>
<feature type="compositionally biased region" description="Basic and acidic residues" evidence="7">
    <location>
        <begin position="437"/>
        <end position="449"/>
    </location>
</feature>
<evidence type="ECO:0000259" key="8">
    <source>
        <dbReference type="PROSITE" id="PS50280"/>
    </source>
</evidence>
<feature type="region of interest" description="Disordered" evidence="7">
    <location>
        <begin position="421"/>
        <end position="449"/>
    </location>
</feature>
<evidence type="ECO:0000256" key="2">
    <source>
        <dbReference type="ARBA" id="ARBA00022679"/>
    </source>
</evidence>
<comment type="catalytic activity">
    <reaction evidence="6">
        <text>L-lysyl-[histone] + S-adenosyl-L-methionine = N(6)-methyl-L-lysyl-[histone] + S-adenosyl-L-homocysteine + H(+)</text>
        <dbReference type="Rhea" id="RHEA:10024"/>
        <dbReference type="Rhea" id="RHEA-COMP:9845"/>
        <dbReference type="Rhea" id="RHEA-COMP:9846"/>
        <dbReference type="ChEBI" id="CHEBI:15378"/>
        <dbReference type="ChEBI" id="CHEBI:29969"/>
        <dbReference type="ChEBI" id="CHEBI:57856"/>
        <dbReference type="ChEBI" id="CHEBI:59789"/>
        <dbReference type="ChEBI" id="CHEBI:61929"/>
    </reaction>
    <physiologicalReaction direction="left-to-right" evidence="6">
        <dbReference type="Rhea" id="RHEA:10025"/>
    </physiologicalReaction>
</comment>
<dbReference type="PANTHER" id="PTHR46402:SF2">
    <property type="entry name" value="HISTONE-LYSINE N-TRIMETHYLTRANSFERASE SMYD5"/>
    <property type="match status" value="1"/>
</dbReference>
<evidence type="ECO:0000313" key="10">
    <source>
        <dbReference type="Proteomes" id="UP000736335"/>
    </source>
</evidence>
<evidence type="ECO:0000256" key="6">
    <source>
        <dbReference type="ARBA" id="ARBA00048619"/>
    </source>
</evidence>
<dbReference type="GO" id="GO:0042799">
    <property type="term" value="F:histone H4K20 methyltransferase activity"/>
    <property type="evidence" value="ECO:0007669"/>
    <property type="project" value="TreeGrafter"/>
</dbReference>
<keyword evidence="2" id="KW-0808">Transferase</keyword>
<keyword evidence="1" id="KW-0489">Methyltransferase</keyword>
<dbReference type="GO" id="GO:0032259">
    <property type="term" value="P:methylation"/>
    <property type="evidence" value="ECO:0007669"/>
    <property type="project" value="UniProtKB-KW"/>
</dbReference>
<reference evidence="9" key="1">
    <citation type="journal article" date="2020" name="Nat. Commun.">
        <title>Large-scale genome sequencing of mycorrhizal fungi provides insights into the early evolution of symbiotic traits.</title>
        <authorList>
            <person name="Miyauchi S."/>
            <person name="Kiss E."/>
            <person name="Kuo A."/>
            <person name="Drula E."/>
            <person name="Kohler A."/>
            <person name="Sanchez-Garcia M."/>
            <person name="Morin E."/>
            <person name="Andreopoulos B."/>
            <person name="Barry K.W."/>
            <person name="Bonito G."/>
            <person name="Buee M."/>
            <person name="Carver A."/>
            <person name="Chen C."/>
            <person name="Cichocki N."/>
            <person name="Clum A."/>
            <person name="Culley D."/>
            <person name="Crous P.W."/>
            <person name="Fauchery L."/>
            <person name="Girlanda M."/>
            <person name="Hayes R.D."/>
            <person name="Keri Z."/>
            <person name="LaButti K."/>
            <person name="Lipzen A."/>
            <person name="Lombard V."/>
            <person name="Magnuson J."/>
            <person name="Maillard F."/>
            <person name="Murat C."/>
            <person name="Nolan M."/>
            <person name="Ohm R.A."/>
            <person name="Pangilinan J."/>
            <person name="Pereira M.F."/>
            <person name="Perotto S."/>
            <person name="Peter M."/>
            <person name="Pfister S."/>
            <person name="Riley R."/>
            <person name="Sitrit Y."/>
            <person name="Stielow J.B."/>
            <person name="Szollosi G."/>
            <person name="Zifcakova L."/>
            <person name="Stursova M."/>
            <person name="Spatafora J.W."/>
            <person name="Tedersoo L."/>
            <person name="Vaario L.M."/>
            <person name="Yamada A."/>
            <person name="Yan M."/>
            <person name="Wang P."/>
            <person name="Xu J."/>
            <person name="Bruns T."/>
            <person name="Baldrian P."/>
            <person name="Vilgalys R."/>
            <person name="Dunand C."/>
            <person name="Henrissat B."/>
            <person name="Grigoriev I.V."/>
            <person name="Hibbett D."/>
            <person name="Nagy L.G."/>
            <person name="Martin F.M."/>
        </authorList>
    </citation>
    <scope>NUCLEOTIDE SEQUENCE</scope>
    <source>
        <strain evidence="9">UH-Tt-Lm1</strain>
    </source>
</reference>
<dbReference type="AlphaFoldDB" id="A0A9P6H2L4"/>
<protein>
    <recommendedName>
        <fullName evidence="5">Histone-lysine N-methyltransferase SET5</fullName>
    </recommendedName>
    <alternativeName>
        <fullName evidence="4">SET domain-containing protein 5</fullName>
    </alternativeName>
</protein>
<evidence type="ECO:0000256" key="5">
    <source>
        <dbReference type="ARBA" id="ARBA00044528"/>
    </source>
</evidence>
<dbReference type="Pfam" id="PF00856">
    <property type="entry name" value="SET"/>
    <property type="match status" value="1"/>
</dbReference>
<dbReference type="InterPro" id="IPR001214">
    <property type="entry name" value="SET_dom"/>
</dbReference>
<name>A0A9P6H2L4_9AGAM</name>
<feature type="domain" description="SET" evidence="8">
    <location>
        <begin position="95"/>
        <end position="393"/>
    </location>
</feature>
<dbReference type="InterPro" id="IPR046341">
    <property type="entry name" value="SET_dom_sf"/>
</dbReference>
<sequence length="449" mass="50113">MSDNRTSPSDPDLTSALAALRREKPALGIPKLHALLLSENPGWLVSEKRTRKVLQSLGLTNTVKTSSTNSTGGLKSPASKLLDGLDPFKFTQKGPALRVEYFDEKKGKGLIATTNISEGTIIWKEDPFALAPEWDIYDLTTNSVACTFCSTPFSDPSSPLIVKCSDNPSSAYCPARFCNRLCSTRGAKVSHALLCPARNPKAKELFQFIRVNHWMALHALVQCTTRLLLSATTPNQKQPEPSLDEEWAIFNSFASLSLEDREAWLGSHQHMHLTWKEAFQLYRQALWDPPTDTDKKRLAKLSKRTFQSAETEAVRKKLNEEFFSYDAFLRNLGRMSLNLEGHGGLYILHSHLNHSCTPNVSVRHLHRSTNLSRISVVTKRDIAAGEELFVSYVDPGLPVSARQHKLREWSFRCGCEKCKEEEAATGGETGEAEPPTDLEKELKDGLGLF</sequence>
<dbReference type="GO" id="GO:0045814">
    <property type="term" value="P:negative regulation of gene expression, epigenetic"/>
    <property type="evidence" value="ECO:0007669"/>
    <property type="project" value="TreeGrafter"/>
</dbReference>
<dbReference type="PROSITE" id="PS50280">
    <property type="entry name" value="SET"/>
    <property type="match status" value="1"/>
</dbReference>
<organism evidence="9 10">
    <name type="scientific">Thelephora terrestris</name>
    <dbReference type="NCBI Taxonomy" id="56493"/>
    <lineage>
        <taxon>Eukaryota</taxon>
        <taxon>Fungi</taxon>
        <taxon>Dikarya</taxon>
        <taxon>Basidiomycota</taxon>
        <taxon>Agaricomycotina</taxon>
        <taxon>Agaricomycetes</taxon>
        <taxon>Thelephorales</taxon>
        <taxon>Thelephoraceae</taxon>
        <taxon>Thelephora</taxon>
    </lineage>
</organism>
<keyword evidence="3" id="KW-0949">S-adenosyl-L-methionine</keyword>
<evidence type="ECO:0000256" key="4">
    <source>
        <dbReference type="ARBA" id="ARBA00042380"/>
    </source>
</evidence>
<dbReference type="CDD" id="cd20071">
    <property type="entry name" value="SET_SMYD"/>
    <property type="match status" value="1"/>
</dbReference>
<dbReference type="Proteomes" id="UP000736335">
    <property type="component" value="Unassembled WGS sequence"/>
</dbReference>
<dbReference type="Gene3D" id="6.10.140.2220">
    <property type="match status" value="1"/>
</dbReference>
<dbReference type="OrthoDB" id="438641at2759"/>
<accession>A0A9P6H2L4</accession>
<dbReference type="EMBL" id="WIUZ02000033">
    <property type="protein sequence ID" value="KAF9777558.1"/>
    <property type="molecule type" value="Genomic_DNA"/>
</dbReference>
<dbReference type="SMART" id="SM00317">
    <property type="entry name" value="SET"/>
    <property type="match status" value="1"/>
</dbReference>
<gene>
    <name evidence="9" type="ORF">BJ322DRAFT_1114953</name>
</gene>
<evidence type="ECO:0000256" key="3">
    <source>
        <dbReference type="ARBA" id="ARBA00022691"/>
    </source>
</evidence>
<comment type="caution">
    <text evidence="9">The sequence shown here is derived from an EMBL/GenBank/DDBJ whole genome shotgun (WGS) entry which is preliminary data.</text>
</comment>
<dbReference type="Gene3D" id="1.10.220.160">
    <property type="match status" value="1"/>
</dbReference>